<sequence length="104" mass="11340">MSRSPLLLGTSTQLLHAALLALLALTLTLHSHISCTTISKRLGAVLAATLQAQEEVEGEVMFSFLSEHSWLLVLSLLWCALVALAAYVTTRPLPIFLLDYACFK</sequence>
<keyword evidence="1" id="KW-0472">Membrane</keyword>
<feature type="chain" id="PRO_5008899919" evidence="2">
    <location>
        <begin position="31"/>
        <end position="104"/>
    </location>
</feature>
<name>A0A1D1Y4H9_9ARAE</name>
<feature type="non-terminal residue" evidence="3">
    <location>
        <position position="104"/>
    </location>
</feature>
<keyword evidence="2" id="KW-0732">Signal</keyword>
<evidence type="ECO:0000313" key="3">
    <source>
        <dbReference type="EMBL" id="JAT49555.1"/>
    </source>
</evidence>
<organism evidence="3">
    <name type="scientific">Anthurium amnicola</name>
    <dbReference type="NCBI Taxonomy" id="1678845"/>
    <lineage>
        <taxon>Eukaryota</taxon>
        <taxon>Viridiplantae</taxon>
        <taxon>Streptophyta</taxon>
        <taxon>Embryophyta</taxon>
        <taxon>Tracheophyta</taxon>
        <taxon>Spermatophyta</taxon>
        <taxon>Magnoliopsida</taxon>
        <taxon>Liliopsida</taxon>
        <taxon>Araceae</taxon>
        <taxon>Pothoideae</taxon>
        <taxon>Potheae</taxon>
        <taxon>Anthurium</taxon>
    </lineage>
</organism>
<accession>A0A1D1Y4H9</accession>
<gene>
    <name evidence="3" type="primary">FAE1</name>
    <name evidence="3" type="ORF">g.132236</name>
</gene>
<feature type="signal peptide" evidence="2">
    <location>
        <begin position="1"/>
        <end position="30"/>
    </location>
</feature>
<protein>
    <submittedName>
        <fullName evidence="3">3-ketoacyl-CoA synthase 18</fullName>
    </submittedName>
</protein>
<reference evidence="3" key="1">
    <citation type="submission" date="2015-07" db="EMBL/GenBank/DDBJ databases">
        <title>Transcriptome Assembly of Anthurium amnicola.</title>
        <authorList>
            <person name="Suzuki J."/>
        </authorList>
    </citation>
    <scope>NUCLEOTIDE SEQUENCE</scope>
</reference>
<evidence type="ECO:0000256" key="1">
    <source>
        <dbReference type="SAM" id="Phobius"/>
    </source>
</evidence>
<keyword evidence="1" id="KW-1133">Transmembrane helix</keyword>
<evidence type="ECO:0000256" key="2">
    <source>
        <dbReference type="SAM" id="SignalP"/>
    </source>
</evidence>
<dbReference type="EMBL" id="GDJX01018381">
    <property type="protein sequence ID" value="JAT49555.1"/>
    <property type="molecule type" value="Transcribed_RNA"/>
</dbReference>
<proteinExistence type="predicted"/>
<keyword evidence="1" id="KW-0812">Transmembrane</keyword>
<feature type="transmembrane region" description="Helical" evidence="1">
    <location>
        <begin position="71"/>
        <end position="88"/>
    </location>
</feature>
<dbReference type="AlphaFoldDB" id="A0A1D1Y4H9"/>